<protein>
    <submittedName>
        <fullName evidence="2">Uncharacterized protein</fullName>
    </submittedName>
</protein>
<dbReference type="Proteomes" id="UP000070054">
    <property type="component" value="Unassembled WGS sequence"/>
</dbReference>
<keyword evidence="3" id="KW-1185">Reference proteome</keyword>
<name>A0A135TH41_9PEZI</name>
<dbReference type="AlphaFoldDB" id="A0A135TH41"/>
<dbReference type="EMBL" id="JEMN01001121">
    <property type="protein sequence ID" value="KXH47442.1"/>
    <property type="molecule type" value="Genomic_DNA"/>
</dbReference>
<evidence type="ECO:0000313" key="3">
    <source>
        <dbReference type="Proteomes" id="UP000070054"/>
    </source>
</evidence>
<organism evidence="2 3">
    <name type="scientific">Colletotrichum nymphaeae SA-01</name>
    <dbReference type="NCBI Taxonomy" id="1460502"/>
    <lineage>
        <taxon>Eukaryota</taxon>
        <taxon>Fungi</taxon>
        <taxon>Dikarya</taxon>
        <taxon>Ascomycota</taxon>
        <taxon>Pezizomycotina</taxon>
        <taxon>Sordariomycetes</taxon>
        <taxon>Hypocreomycetidae</taxon>
        <taxon>Glomerellales</taxon>
        <taxon>Glomerellaceae</taxon>
        <taxon>Colletotrichum</taxon>
        <taxon>Colletotrichum acutatum species complex</taxon>
    </lineage>
</organism>
<feature type="compositionally biased region" description="Basic and acidic residues" evidence="1">
    <location>
        <begin position="41"/>
        <end position="51"/>
    </location>
</feature>
<gene>
    <name evidence="2" type="ORF">CNYM01_13660</name>
</gene>
<reference evidence="2 3" key="1">
    <citation type="submission" date="2014-02" db="EMBL/GenBank/DDBJ databases">
        <title>The genome sequence of Colletotrichum nymphaeae SA-01.</title>
        <authorList>
            <person name="Baroncelli R."/>
            <person name="Thon M.R."/>
        </authorList>
    </citation>
    <scope>NUCLEOTIDE SEQUENCE [LARGE SCALE GENOMIC DNA]</scope>
    <source>
        <strain evidence="2 3">SA-01</strain>
    </source>
</reference>
<proteinExistence type="predicted"/>
<sequence length="117" mass="13299">MVNSVRDPYLEYSRPVLQVSIERKARAPPITEPGPLNGGGEEERTQTRTRPTLEEARTKLKLVFPPNLTLVFSAKHPSRQKIQPTISTTSHPATDALVEQIERISRGHFSNWKTRTR</sequence>
<comment type="caution">
    <text evidence="2">The sequence shown here is derived from an EMBL/GenBank/DDBJ whole genome shotgun (WGS) entry which is preliminary data.</text>
</comment>
<evidence type="ECO:0000256" key="1">
    <source>
        <dbReference type="SAM" id="MobiDB-lite"/>
    </source>
</evidence>
<evidence type="ECO:0000313" key="2">
    <source>
        <dbReference type="EMBL" id="KXH47442.1"/>
    </source>
</evidence>
<accession>A0A135TH41</accession>
<feature type="region of interest" description="Disordered" evidence="1">
    <location>
        <begin position="22"/>
        <end position="51"/>
    </location>
</feature>